<evidence type="ECO:0000313" key="1">
    <source>
        <dbReference type="EMBL" id="UUS33926.1"/>
    </source>
</evidence>
<reference evidence="1" key="1">
    <citation type="submission" date="2022-08" db="EMBL/GenBank/DDBJ databases">
        <title>Streptomyces changanensis sp. nov., an actinomycete isolated from soil.</title>
        <authorList>
            <person name="Wu H."/>
            <person name="Han L."/>
        </authorList>
    </citation>
    <scope>NUCLEOTIDE SEQUENCE</scope>
    <source>
        <strain evidence="1">HL-66</strain>
    </source>
</reference>
<evidence type="ECO:0000313" key="2">
    <source>
        <dbReference type="Proteomes" id="UP001060150"/>
    </source>
</evidence>
<keyword evidence="2" id="KW-1185">Reference proteome</keyword>
<gene>
    <name evidence="1" type="ORF">NRO40_25950</name>
</gene>
<dbReference type="Proteomes" id="UP001060150">
    <property type="component" value="Chromosome"/>
</dbReference>
<dbReference type="EMBL" id="CP102332">
    <property type="protein sequence ID" value="UUS33926.1"/>
    <property type="molecule type" value="Genomic_DNA"/>
</dbReference>
<proteinExistence type="predicted"/>
<organism evidence="1 2">
    <name type="scientific">Streptomyces changanensis</name>
    <dbReference type="NCBI Taxonomy" id="2964669"/>
    <lineage>
        <taxon>Bacteria</taxon>
        <taxon>Bacillati</taxon>
        <taxon>Actinomycetota</taxon>
        <taxon>Actinomycetes</taxon>
        <taxon>Kitasatosporales</taxon>
        <taxon>Streptomycetaceae</taxon>
        <taxon>Streptomyces</taxon>
    </lineage>
</organism>
<sequence length="63" mass="7321">MTTRRLTPVIGVQRSSGETVPGPELEPIFIELARRWETDDRLVPGRADEEWTILARRYSWPGR</sequence>
<dbReference type="RefSeq" id="WP_157901834.1">
    <property type="nucleotide sequence ID" value="NZ_CP102332.1"/>
</dbReference>
<name>A0ABY5ND08_9ACTN</name>
<accession>A0ABY5ND08</accession>
<protein>
    <submittedName>
        <fullName evidence="1">Uncharacterized protein</fullName>
    </submittedName>
</protein>